<dbReference type="OrthoDB" id="2418900at2759"/>
<sequence>MAEVLPPLKEVGHPTKGGVRMVRGNGETCLVWPILGAYVADYPKQCLVTCTKYGMCPKCPQKANDLGNTMHSKDCILSWTLGIIKKAQSNGKSPSGVHSLAMEDNVASGNYTPFWTDFPLCDIHNIITPDVLHQLYQGIFKHLISWVQAVMTKEEFDSQVLSLPPVFGVCHFKNGISGLSQWTSDTTLGSELEDVAVEVDDPAIVVNKNDDDEVVAAKGIVCEDAMDVDEGADLFKNVI</sequence>
<protein>
    <submittedName>
        <fullName evidence="1">Uncharacterized protein</fullName>
    </submittedName>
</protein>
<organism evidence="1 2">
    <name type="scientific">Collybiopsis luxurians FD-317 M1</name>
    <dbReference type="NCBI Taxonomy" id="944289"/>
    <lineage>
        <taxon>Eukaryota</taxon>
        <taxon>Fungi</taxon>
        <taxon>Dikarya</taxon>
        <taxon>Basidiomycota</taxon>
        <taxon>Agaricomycotina</taxon>
        <taxon>Agaricomycetes</taxon>
        <taxon>Agaricomycetidae</taxon>
        <taxon>Agaricales</taxon>
        <taxon>Marasmiineae</taxon>
        <taxon>Omphalotaceae</taxon>
        <taxon>Collybiopsis</taxon>
        <taxon>Collybiopsis luxurians</taxon>
    </lineage>
</organism>
<accession>A0A0D0AQZ4</accession>
<dbReference type="AlphaFoldDB" id="A0A0D0AQZ4"/>
<dbReference type="InterPro" id="IPR041078">
    <property type="entry name" value="Plavaka"/>
</dbReference>
<name>A0A0D0AQZ4_9AGAR</name>
<evidence type="ECO:0000313" key="1">
    <source>
        <dbReference type="EMBL" id="KIK52775.1"/>
    </source>
</evidence>
<dbReference type="EMBL" id="KN834837">
    <property type="protein sequence ID" value="KIK52775.1"/>
    <property type="molecule type" value="Genomic_DNA"/>
</dbReference>
<reference evidence="1 2" key="1">
    <citation type="submission" date="2014-04" db="EMBL/GenBank/DDBJ databases">
        <title>Evolutionary Origins and Diversification of the Mycorrhizal Mutualists.</title>
        <authorList>
            <consortium name="DOE Joint Genome Institute"/>
            <consortium name="Mycorrhizal Genomics Consortium"/>
            <person name="Kohler A."/>
            <person name="Kuo A."/>
            <person name="Nagy L.G."/>
            <person name="Floudas D."/>
            <person name="Copeland A."/>
            <person name="Barry K.W."/>
            <person name="Cichocki N."/>
            <person name="Veneault-Fourrey C."/>
            <person name="LaButti K."/>
            <person name="Lindquist E.A."/>
            <person name="Lipzen A."/>
            <person name="Lundell T."/>
            <person name="Morin E."/>
            <person name="Murat C."/>
            <person name="Riley R."/>
            <person name="Ohm R."/>
            <person name="Sun H."/>
            <person name="Tunlid A."/>
            <person name="Henrissat B."/>
            <person name="Grigoriev I.V."/>
            <person name="Hibbett D.S."/>
            <person name="Martin F."/>
        </authorList>
    </citation>
    <scope>NUCLEOTIDE SEQUENCE [LARGE SCALE GENOMIC DNA]</scope>
    <source>
        <strain evidence="1 2">FD-317 M1</strain>
    </source>
</reference>
<keyword evidence="2" id="KW-1185">Reference proteome</keyword>
<dbReference type="HOGENOM" id="CLU_006344_8_0_1"/>
<evidence type="ECO:0000313" key="2">
    <source>
        <dbReference type="Proteomes" id="UP000053593"/>
    </source>
</evidence>
<proteinExistence type="predicted"/>
<dbReference type="Pfam" id="PF18759">
    <property type="entry name" value="Plavaka"/>
    <property type="match status" value="1"/>
</dbReference>
<gene>
    <name evidence="1" type="ORF">GYMLUDRAFT_250910</name>
</gene>
<dbReference type="Proteomes" id="UP000053593">
    <property type="component" value="Unassembled WGS sequence"/>
</dbReference>